<evidence type="ECO:0000313" key="4">
    <source>
        <dbReference type="EMBL" id="EED94060.1"/>
    </source>
</evidence>
<proteinExistence type="inferred from homology"/>
<dbReference type="InterPro" id="IPR011051">
    <property type="entry name" value="RmlC_Cupin_sf"/>
</dbReference>
<dbReference type="GeneID" id="7452766"/>
<dbReference type="OMA" id="GPASYWV"/>
<evidence type="ECO:0000313" key="5">
    <source>
        <dbReference type="Proteomes" id="UP000001449"/>
    </source>
</evidence>
<dbReference type="SUPFAM" id="SSF51182">
    <property type="entry name" value="RmlC-like cupins"/>
    <property type="match status" value="1"/>
</dbReference>
<dbReference type="eggNOG" id="ENOG502S8ZG">
    <property type="taxonomic scope" value="Eukaryota"/>
</dbReference>
<dbReference type="RefSeq" id="XP_002288624.1">
    <property type="nucleotide sequence ID" value="XM_002288588.1"/>
</dbReference>
<comment type="similarity">
    <text evidence="1 2">Belongs to the pirin family.</text>
</comment>
<reference evidence="4 5" key="1">
    <citation type="journal article" date="2004" name="Science">
        <title>The genome of the diatom Thalassiosira pseudonana: ecology, evolution, and metabolism.</title>
        <authorList>
            <person name="Armbrust E.V."/>
            <person name="Berges J.A."/>
            <person name="Bowler C."/>
            <person name="Green B.R."/>
            <person name="Martinez D."/>
            <person name="Putnam N.H."/>
            <person name="Zhou S."/>
            <person name="Allen A.E."/>
            <person name="Apt K.E."/>
            <person name="Bechner M."/>
            <person name="Brzezinski M.A."/>
            <person name="Chaal B.K."/>
            <person name="Chiovitti A."/>
            <person name="Davis A.K."/>
            <person name="Demarest M.S."/>
            <person name="Detter J.C."/>
            <person name="Glavina T."/>
            <person name="Goodstein D."/>
            <person name="Hadi M.Z."/>
            <person name="Hellsten U."/>
            <person name="Hildebrand M."/>
            <person name="Jenkins B.D."/>
            <person name="Jurka J."/>
            <person name="Kapitonov V.V."/>
            <person name="Kroger N."/>
            <person name="Lau W.W."/>
            <person name="Lane T.W."/>
            <person name="Larimer F.W."/>
            <person name="Lippmeier J.C."/>
            <person name="Lucas S."/>
            <person name="Medina M."/>
            <person name="Montsant A."/>
            <person name="Obornik M."/>
            <person name="Parker M.S."/>
            <person name="Palenik B."/>
            <person name="Pazour G.J."/>
            <person name="Richardson P.M."/>
            <person name="Rynearson T.A."/>
            <person name="Saito M.A."/>
            <person name="Schwartz D.C."/>
            <person name="Thamatrakoln K."/>
            <person name="Valentin K."/>
            <person name="Vardi A."/>
            <person name="Wilkerson F.P."/>
            <person name="Rokhsar D.S."/>
        </authorList>
    </citation>
    <scope>NUCLEOTIDE SEQUENCE [LARGE SCALE GENOMIC DNA]</scope>
    <source>
        <strain evidence="4 5">CCMP1335</strain>
    </source>
</reference>
<dbReference type="PANTHER" id="PTHR13903">
    <property type="entry name" value="PIRIN-RELATED"/>
    <property type="match status" value="1"/>
</dbReference>
<dbReference type="EMBL" id="CM000640">
    <property type="protein sequence ID" value="EED94060.1"/>
    <property type="molecule type" value="Genomic_DNA"/>
</dbReference>
<dbReference type="InterPro" id="IPR003829">
    <property type="entry name" value="Pirin_N_dom"/>
</dbReference>
<dbReference type="AlphaFoldDB" id="B8BWM5"/>
<evidence type="ECO:0000259" key="3">
    <source>
        <dbReference type="Pfam" id="PF02678"/>
    </source>
</evidence>
<feature type="domain" description="Pirin N-terminal" evidence="3">
    <location>
        <begin position="34"/>
        <end position="131"/>
    </location>
</feature>
<dbReference type="InterPro" id="IPR014710">
    <property type="entry name" value="RmlC-like_jellyroll"/>
</dbReference>
<evidence type="ECO:0000256" key="2">
    <source>
        <dbReference type="RuleBase" id="RU003457"/>
    </source>
</evidence>
<dbReference type="STRING" id="35128.B8BWM5"/>
<gene>
    <name evidence="4" type="ORF">THAPSDRAFT_4020</name>
</gene>
<reference evidence="4 5" key="2">
    <citation type="journal article" date="2008" name="Nature">
        <title>The Phaeodactylum genome reveals the evolutionary history of diatom genomes.</title>
        <authorList>
            <person name="Bowler C."/>
            <person name="Allen A.E."/>
            <person name="Badger J.H."/>
            <person name="Grimwood J."/>
            <person name="Jabbari K."/>
            <person name="Kuo A."/>
            <person name="Maheswari U."/>
            <person name="Martens C."/>
            <person name="Maumus F."/>
            <person name="Otillar R.P."/>
            <person name="Rayko E."/>
            <person name="Salamov A."/>
            <person name="Vandepoele K."/>
            <person name="Beszteri B."/>
            <person name="Gruber A."/>
            <person name="Heijde M."/>
            <person name="Katinka M."/>
            <person name="Mock T."/>
            <person name="Valentin K."/>
            <person name="Verret F."/>
            <person name="Berges J.A."/>
            <person name="Brownlee C."/>
            <person name="Cadoret J.P."/>
            <person name="Chiovitti A."/>
            <person name="Choi C.J."/>
            <person name="Coesel S."/>
            <person name="De Martino A."/>
            <person name="Detter J.C."/>
            <person name="Durkin C."/>
            <person name="Falciatore A."/>
            <person name="Fournet J."/>
            <person name="Haruta M."/>
            <person name="Huysman M.J."/>
            <person name="Jenkins B.D."/>
            <person name="Jiroutova K."/>
            <person name="Jorgensen R.E."/>
            <person name="Joubert Y."/>
            <person name="Kaplan A."/>
            <person name="Kroger N."/>
            <person name="Kroth P.G."/>
            <person name="La Roche J."/>
            <person name="Lindquist E."/>
            <person name="Lommer M."/>
            <person name="Martin-Jezequel V."/>
            <person name="Lopez P.J."/>
            <person name="Lucas S."/>
            <person name="Mangogna M."/>
            <person name="McGinnis K."/>
            <person name="Medlin L.K."/>
            <person name="Montsant A."/>
            <person name="Oudot-Le Secq M.P."/>
            <person name="Napoli C."/>
            <person name="Obornik M."/>
            <person name="Parker M.S."/>
            <person name="Petit J.L."/>
            <person name="Porcel B.M."/>
            <person name="Poulsen N."/>
            <person name="Robison M."/>
            <person name="Rychlewski L."/>
            <person name="Rynearson T.A."/>
            <person name="Schmutz J."/>
            <person name="Shapiro H."/>
            <person name="Siaut M."/>
            <person name="Stanley M."/>
            <person name="Sussman M.R."/>
            <person name="Taylor A.R."/>
            <person name="Vardi A."/>
            <person name="von Dassow P."/>
            <person name="Vyverman W."/>
            <person name="Willis A."/>
            <person name="Wyrwicz L.S."/>
            <person name="Rokhsar D.S."/>
            <person name="Weissenbach J."/>
            <person name="Armbrust E.V."/>
            <person name="Green B.R."/>
            <person name="Van de Peer Y."/>
            <person name="Grigoriev I.V."/>
        </authorList>
    </citation>
    <scope>NUCLEOTIDE SEQUENCE [LARGE SCALE GENOMIC DNA]</scope>
    <source>
        <strain evidence="4 5">CCMP1335</strain>
    </source>
</reference>
<dbReference type="InParanoid" id="B8BWM5"/>
<organism evidence="4 5">
    <name type="scientific">Thalassiosira pseudonana</name>
    <name type="common">Marine diatom</name>
    <name type="synonym">Cyclotella nana</name>
    <dbReference type="NCBI Taxonomy" id="35128"/>
    <lineage>
        <taxon>Eukaryota</taxon>
        <taxon>Sar</taxon>
        <taxon>Stramenopiles</taxon>
        <taxon>Ochrophyta</taxon>
        <taxon>Bacillariophyta</taxon>
        <taxon>Coscinodiscophyceae</taxon>
        <taxon>Thalassiosirophycidae</taxon>
        <taxon>Thalassiosirales</taxon>
        <taxon>Thalassiosiraceae</taxon>
        <taxon>Thalassiosira</taxon>
    </lineage>
</organism>
<evidence type="ECO:0000256" key="1">
    <source>
        <dbReference type="ARBA" id="ARBA00008416"/>
    </source>
</evidence>
<sequence>MAGRRIERIVSPTIKGPMHRLIGTVDVDGNGTNHPLADCDPFMLLDHAVVPKPNAPPFGAHPHRGHSVVTILMQGRVKSWDSYHPTDENTVLEGPASYWVDAGSGVFHNETSVMDDPTDPTQHMEVFQLWISVKEEDRKKKPAVQYDSHLPVVDALDVEGNIVGSVRYFVGGGGAIKPPHPITVARIIQNGGTTLKYPIDSTHGGFVVHTTGRALYGDEAKEVSSEEDSIHVLADAKDSSEGYLQVTTQTDEQSVYLVCTGEQIKEPWCKKLIANGAVVAKDENEAREIASRVELYSKEGLSSGNFAPFGDVPRGLMKS</sequence>
<dbReference type="HOGENOM" id="CLU_830196_0_0_1"/>
<dbReference type="InterPro" id="IPR012093">
    <property type="entry name" value="Pirin"/>
</dbReference>
<dbReference type="KEGG" id="tps:THAPSDRAFT_4020"/>
<dbReference type="Pfam" id="PF02678">
    <property type="entry name" value="Pirin"/>
    <property type="match status" value="1"/>
</dbReference>
<keyword evidence="5" id="KW-1185">Reference proteome</keyword>
<accession>B8BWM5</accession>
<name>B8BWM5_THAPS</name>
<dbReference type="PANTHER" id="PTHR13903:SF31">
    <property type="entry name" value="CUPIN-DOMAIN CONTAINING PROTEIN"/>
    <property type="match status" value="1"/>
</dbReference>
<dbReference type="PaxDb" id="35128-Thaps4020"/>
<dbReference type="Proteomes" id="UP000001449">
    <property type="component" value="Chromosome 3"/>
</dbReference>
<protein>
    <recommendedName>
        <fullName evidence="3">Pirin N-terminal domain-containing protein</fullName>
    </recommendedName>
</protein>
<dbReference type="Gene3D" id="2.60.120.10">
    <property type="entry name" value="Jelly Rolls"/>
    <property type="match status" value="1"/>
</dbReference>